<proteinExistence type="inferred from homology"/>
<keyword evidence="7" id="KW-1015">Disulfide bond</keyword>
<dbReference type="PROSITE" id="PS01187">
    <property type="entry name" value="EGF_CA"/>
    <property type="match status" value="4"/>
</dbReference>
<dbReference type="SMART" id="SM00181">
    <property type="entry name" value="EGF"/>
    <property type="match status" value="12"/>
</dbReference>
<feature type="domain" description="EGF-like" evidence="12">
    <location>
        <begin position="342"/>
        <end position="382"/>
    </location>
</feature>
<feature type="region of interest" description="Disordered" evidence="11">
    <location>
        <begin position="732"/>
        <end position="820"/>
    </location>
</feature>
<dbReference type="FunFam" id="4.10.1080.10:FF:000001">
    <property type="entry name" value="Thrombospondin 3"/>
    <property type="match status" value="1"/>
</dbReference>
<dbReference type="GO" id="GO:0005509">
    <property type="term" value="F:calcium ion binding"/>
    <property type="evidence" value="ECO:0007669"/>
    <property type="project" value="UniProtKB-UniRule"/>
</dbReference>
<comment type="caution">
    <text evidence="14">The sequence shown here is derived from an EMBL/GenBank/DDBJ whole genome shotgun (WGS) entry which is preliminary data.</text>
</comment>
<dbReference type="InterPro" id="IPR008859">
    <property type="entry name" value="Thrombospondin_C"/>
</dbReference>
<evidence type="ECO:0000256" key="9">
    <source>
        <dbReference type="PROSITE-ProRule" id="PRU00076"/>
    </source>
</evidence>
<evidence type="ECO:0000256" key="7">
    <source>
        <dbReference type="ARBA" id="ARBA00023157"/>
    </source>
</evidence>
<dbReference type="SUPFAM" id="SSF57184">
    <property type="entry name" value="Growth factor receptor domain"/>
    <property type="match status" value="2"/>
</dbReference>
<dbReference type="PROSITE" id="PS01186">
    <property type="entry name" value="EGF_2"/>
    <property type="match status" value="2"/>
</dbReference>
<dbReference type="CDD" id="cd00054">
    <property type="entry name" value="EGF_CA"/>
    <property type="match status" value="4"/>
</dbReference>
<dbReference type="PROSITE" id="PS51236">
    <property type="entry name" value="TSP_CTER"/>
    <property type="match status" value="1"/>
</dbReference>
<sequence>MEVDSEENFRKVIQRNNCPASSFPSEASITKNFVDFIDTSKSLDHDPNVQAMQSSYYPNRGDIPSATELSESAILEALNALIKAVNTLTVDVRNQHQVIDRLRVLLENCNICNSASITTQPTCGTHPPQCFARVQCQDTPNGPRCGPCPYGFVGNGYECTAVRTCRDYPCFHDVQCRDTDHGYECGPCPAGYEGDGEHCAKRSGCEYSPCHPGVQCIPINAHPFYRCEGCPPGFTGNGTACRDIDECDLEEPCHPDVECTNLNPGYRCGPCPPGYTGSSGFSGIGLEEARFRRQDCHDIDECAEGIANCVPHSYCRNLEGSYRCEGCDPGYMGNQSMGCHTELGLCPDGSRCHQHAECYQIMYGRYGCKCKIGFAGDGVVCGPDQDLDGWPDFTLNCAILEALNALIKAVNTLTVDVRNQHQVIDRLRVLLENCNICNSASITTQPTCGTHPPQCFARVQCQDTPNGPRCGPCPYGFVGNGYECTAVRTCRDYPCFHDVQCRDTDHGYECGPCPAGYEGDGEHCAKRSGCEYSPCHPGVQCIPINAHPFYRCEGCPPGFTGNGTACRDIDECDLEEPCHPDVECTNLNPGYRCGPCPPGYTGSSGFSGIGLEEARFRRQDCHDIDECAEGIANCVPHSYCRNLEGSYRCEGCDPGYMGNQSMGCHTELGLCPDGSRCHQHAECYQIMYGRYGCKCKIGFAGDGVVCGPDQDLDGWPDFTLNCRDPRCKKDNCPDKPNSGQEDADRDGLGDACDPDADNDGIPNHPDNCPLIPNPDQADTDIGGPDKQGDACDNCPTVPNYDQSDIDGDSKGDACDDDMDGDGILNGKDNCPRKSNSDQTDSDGDGLGDVCDNCPYHYNQNQQDSDNDLVGDVCDNDRDQDGDGINDDVDNCPVIPNSDQLDTDLDGAGDACDPDADGDGIRNDKDNCPLIPNRGQEDSNHNGIGDICEKNLDGDPVDDPFDNCPNNSLIYATDFSKYQTVVLDPEGESQIDPNWVIYNKGAEIVQTMNSDPGLAVGHHSFGGVDFEGTFFIDTEIDDDYVGFVFSYQSSKRFYTVMWKKNKQTYWQPTPFRAVAEPGIQLKLIDSVTGPGQLLRNSLWHTGDTKNQVKLLWKDPRNVGWREKTSYRWILIHRPNIGLIRLRIYEGERLVADSGNVFDTTLQGGKLGVFSFSQEMIIWSDLVYRCNDNVPEAIYRELPPNLRQKVHIDHGTIYSNQLVVVYDKK</sequence>
<evidence type="ECO:0000256" key="6">
    <source>
        <dbReference type="ARBA" id="ARBA00022889"/>
    </source>
</evidence>
<feature type="repeat" description="TSP type-3" evidence="10">
    <location>
        <begin position="862"/>
        <end position="899"/>
    </location>
</feature>
<dbReference type="GO" id="GO:0007155">
    <property type="term" value="P:cell adhesion"/>
    <property type="evidence" value="ECO:0007669"/>
    <property type="project" value="UniProtKB-KW"/>
</dbReference>
<dbReference type="FunFam" id="4.10.1080.10:FF:000002">
    <property type="entry name" value="Thrombospondin 3"/>
    <property type="match status" value="1"/>
</dbReference>
<dbReference type="Pfam" id="PF02412">
    <property type="entry name" value="TSP_3"/>
    <property type="match status" value="5"/>
</dbReference>
<dbReference type="FunFam" id="2.10.25.10:FF:000038">
    <property type="entry name" value="Fibrillin 2"/>
    <property type="match status" value="2"/>
</dbReference>
<feature type="compositionally biased region" description="Acidic residues" evidence="11">
    <location>
        <begin position="900"/>
        <end position="917"/>
    </location>
</feature>
<evidence type="ECO:0000256" key="11">
    <source>
        <dbReference type="SAM" id="MobiDB-lite"/>
    </source>
</evidence>
<comment type="similarity">
    <text evidence="1">Belongs to the thrombospondin family.</text>
</comment>
<dbReference type="PANTHER" id="PTHR10199:SF100">
    <property type="entry name" value="THROMBOSPONDIN, ISOFORM A"/>
    <property type="match status" value="1"/>
</dbReference>
<evidence type="ECO:0000313" key="14">
    <source>
        <dbReference type="EMBL" id="KAB0798681.1"/>
    </source>
</evidence>
<dbReference type="Pfam" id="PF05735">
    <property type="entry name" value="TSP_C"/>
    <property type="match status" value="1"/>
</dbReference>
<dbReference type="PROSITE" id="PS51234">
    <property type="entry name" value="TSP3"/>
    <property type="match status" value="4"/>
</dbReference>
<dbReference type="InterPro" id="IPR009030">
    <property type="entry name" value="Growth_fac_rcpt_cys_sf"/>
</dbReference>
<evidence type="ECO:0000256" key="10">
    <source>
        <dbReference type="PROSITE-ProRule" id="PRU00634"/>
    </source>
</evidence>
<dbReference type="InParanoid" id="A0A5N4AN02"/>
<dbReference type="AlphaFoldDB" id="A0A5N4AN02"/>
<keyword evidence="8" id="KW-0325">Glycoprotein</keyword>
<gene>
    <name evidence="14" type="ORF">PPYR_09674</name>
</gene>
<evidence type="ECO:0000256" key="1">
    <source>
        <dbReference type="ARBA" id="ARBA00009456"/>
    </source>
</evidence>
<dbReference type="InterPro" id="IPR000742">
    <property type="entry name" value="EGF"/>
</dbReference>
<protein>
    <recommendedName>
        <fullName evidence="16">TSP C-terminal domain-containing protein</fullName>
    </recommendedName>
</protein>
<keyword evidence="5 10" id="KW-0106">Calcium</keyword>
<feature type="repeat" description="TSP type-3" evidence="10">
    <location>
        <begin position="741"/>
        <end position="776"/>
    </location>
</feature>
<keyword evidence="3" id="KW-0732">Signal</keyword>
<keyword evidence="15" id="KW-1185">Reference proteome</keyword>
<dbReference type="SUPFAM" id="SSF103647">
    <property type="entry name" value="TSP type-3 repeat"/>
    <property type="match status" value="3"/>
</dbReference>
<feature type="domain" description="EGF-like" evidence="12">
    <location>
        <begin position="623"/>
        <end position="662"/>
    </location>
</feature>
<evidence type="ECO:0000256" key="2">
    <source>
        <dbReference type="ARBA" id="ARBA00022536"/>
    </source>
</evidence>
<feature type="domain" description="EGF-like" evidence="12">
    <location>
        <begin position="298"/>
        <end position="337"/>
    </location>
</feature>
<dbReference type="PROSITE" id="PS50026">
    <property type="entry name" value="EGF_3"/>
    <property type="match status" value="6"/>
</dbReference>
<evidence type="ECO:0000256" key="8">
    <source>
        <dbReference type="ARBA" id="ARBA00023180"/>
    </source>
</evidence>
<dbReference type="InterPro" id="IPR017897">
    <property type="entry name" value="Thrombospondin_3_rpt"/>
</dbReference>
<dbReference type="PANTHER" id="PTHR10199">
    <property type="entry name" value="THROMBOSPONDIN"/>
    <property type="match status" value="1"/>
</dbReference>
<dbReference type="InterPro" id="IPR003367">
    <property type="entry name" value="Thrombospondin_3-like_rpt"/>
</dbReference>
<feature type="region of interest" description="Disordered" evidence="11">
    <location>
        <begin position="825"/>
        <end position="844"/>
    </location>
</feature>
<evidence type="ECO:0000259" key="12">
    <source>
        <dbReference type="PROSITE" id="PS50026"/>
    </source>
</evidence>
<reference evidence="14 15" key="1">
    <citation type="journal article" date="2018" name="Elife">
        <title>Firefly genomes illuminate parallel origins of bioluminescence in beetles.</title>
        <authorList>
            <person name="Fallon T.R."/>
            <person name="Lower S.E."/>
            <person name="Chang C.H."/>
            <person name="Bessho-Uehara M."/>
            <person name="Martin G.J."/>
            <person name="Bewick A.J."/>
            <person name="Behringer M."/>
            <person name="Debat H.J."/>
            <person name="Wong I."/>
            <person name="Day J.C."/>
            <person name="Suvorov A."/>
            <person name="Silva C.J."/>
            <person name="Stanger-Hall K.F."/>
            <person name="Hall D.W."/>
            <person name="Schmitz R.J."/>
            <person name="Nelson D.R."/>
            <person name="Lewis S.M."/>
            <person name="Shigenobu S."/>
            <person name="Bybee S.M."/>
            <person name="Larracuente A.M."/>
            <person name="Oba Y."/>
            <person name="Weng J.K."/>
        </authorList>
    </citation>
    <scope>NUCLEOTIDE SEQUENCE [LARGE SCALE GENOMIC DNA]</scope>
    <source>
        <strain evidence="14">1611_PpyrPB1</strain>
        <tissue evidence="14">Whole body</tissue>
    </source>
</reference>
<evidence type="ECO:0008006" key="16">
    <source>
        <dbReference type="Google" id="ProtNLM"/>
    </source>
</evidence>
<dbReference type="FunCoup" id="A0A5N4AN02">
    <property type="interactions" value="80"/>
</dbReference>
<comment type="caution">
    <text evidence="9">Lacks conserved residue(s) required for the propagation of feature annotation.</text>
</comment>
<feature type="repeat" description="TSP type-3" evidence="10">
    <location>
        <begin position="803"/>
        <end position="838"/>
    </location>
</feature>
<dbReference type="Pfam" id="PF07645">
    <property type="entry name" value="EGF_CA"/>
    <property type="match status" value="4"/>
</dbReference>
<evidence type="ECO:0000313" key="15">
    <source>
        <dbReference type="Proteomes" id="UP000327044"/>
    </source>
</evidence>
<feature type="domain" description="EGF-like" evidence="12">
    <location>
        <begin position="243"/>
        <end position="278"/>
    </location>
</feature>
<feature type="region of interest" description="Disordered" evidence="11">
    <location>
        <begin position="858"/>
        <end position="941"/>
    </location>
</feature>
<keyword evidence="4" id="KW-0677">Repeat</keyword>
<dbReference type="Gene3D" id="4.10.1080.10">
    <property type="entry name" value="TSP type-3 repeat"/>
    <property type="match status" value="2"/>
</dbReference>
<name>A0A5N4AN02_PHOPY</name>
<evidence type="ECO:0000256" key="4">
    <source>
        <dbReference type="ARBA" id="ARBA00022737"/>
    </source>
</evidence>
<evidence type="ECO:0000256" key="5">
    <source>
        <dbReference type="ARBA" id="ARBA00022837"/>
    </source>
</evidence>
<dbReference type="FunFam" id="2.10.25.10:FF:000027">
    <property type="entry name" value="Thrombospondin 3"/>
    <property type="match status" value="2"/>
</dbReference>
<dbReference type="FunFam" id="4.10.1080.10:FF:000004">
    <property type="entry name" value="Cartilage oligomeric matrix protein"/>
    <property type="match status" value="1"/>
</dbReference>
<dbReference type="SUPFAM" id="SSF49899">
    <property type="entry name" value="Concanavalin A-like lectins/glucanases"/>
    <property type="match status" value="1"/>
</dbReference>
<dbReference type="FunFam" id="2.10.25.10:FF:000025">
    <property type="entry name" value="Thrombospondin 3"/>
    <property type="match status" value="2"/>
</dbReference>
<dbReference type="EMBL" id="VVIM01000006">
    <property type="protein sequence ID" value="KAB0798681.1"/>
    <property type="molecule type" value="Genomic_DNA"/>
</dbReference>
<dbReference type="GO" id="GO:0005576">
    <property type="term" value="C:extracellular region"/>
    <property type="evidence" value="ECO:0007669"/>
    <property type="project" value="InterPro"/>
</dbReference>
<dbReference type="InterPro" id="IPR049883">
    <property type="entry name" value="NOTCH1_EGF-like"/>
</dbReference>
<feature type="repeat" description="TSP type-3" evidence="10">
    <location>
        <begin position="900"/>
        <end position="935"/>
    </location>
</feature>
<organism evidence="14 15">
    <name type="scientific">Photinus pyralis</name>
    <name type="common">Common eastern firefly</name>
    <name type="synonym">Lampyris pyralis</name>
    <dbReference type="NCBI Taxonomy" id="7054"/>
    <lineage>
        <taxon>Eukaryota</taxon>
        <taxon>Metazoa</taxon>
        <taxon>Ecdysozoa</taxon>
        <taxon>Arthropoda</taxon>
        <taxon>Hexapoda</taxon>
        <taxon>Insecta</taxon>
        <taxon>Pterygota</taxon>
        <taxon>Neoptera</taxon>
        <taxon>Endopterygota</taxon>
        <taxon>Coleoptera</taxon>
        <taxon>Polyphaga</taxon>
        <taxon>Elateriformia</taxon>
        <taxon>Elateroidea</taxon>
        <taxon>Lampyridae</taxon>
        <taxon>Lampyrinae</taxon>
        <taxon>Photinus</taxon>
    </lineage>
</organism>
<dbReference type="InterPro" id="IPR001881">
    <property type="entry name" value="EGF-like_Ca-bd_dom"/>
</dbReference>
<dbReference type="Proteomes" id="UP000327044">
    <property type="component" value="Unassembled WGS sequence"/>
</dbReference>
<accession>A0A5N4AN02</accession>
<dbReference type="FunFam" id="2.60.120.200:FF:000002">
    <property type="entry name" value="Thrombospondin 3"/>
    <property type="match status" value="1"/>
</dbReference>
<evidence type="ECO:0000256" key="3">
    <source>
        <dbReference type="ARBA" id="ARBA00022729"/>
    </source>
</evidence>
<feature type="domain" description="EGF-like" evidence="12">
    <location>
        <begin position="667"/>
        <end position="707"/>
    </location>
</feature>
<dbReference type="Gene3D" id="2.60.120.200">
    <property type="match status" value="1"/>
</dbReference>
<dbReference type="InterPro" id="IPR018097">
    <property type="entry name" value="EGF_Ca-bd_CS"/>
</dbReference>
<feature type="domain" description="TSP C-terminal" evidence="13">
    <location>
        <begin position="975"/>
        <end position="1189"/>
    </location>
</feature>
<keyword evidence="6" id="KW-0130">Cell adhesion</keyword>
<dbReference type="InterPro" id="IPR013320">
    <property type="entry name" value="ConA-like_dom_sf"/>
</dbReference>
<dbReference type="InterPro" id="IPR028974">
    <property type="entry name" value="TSP_type-3_rpt"/>
</dbReference>
<feature type="domain" description="EGF-like" evidence="12">
    <location>
        <begin position="568"/>
        <end position="603"/>
    </location>
</feature>
<keyword evidence="2 9" id="KW-0245">EGF-like domain</keyword>
<dbReference type="Gene3D" id="2.10.25.10">
    <property type="entry name" value="Laminin"/>
    <property type="match status" value="10"/>
</dbReference>
<evidence type="ECO:0000259" key="13">
    <source>
        <dbReference type="PROSITE" id="PS51236"/>
    </source>
</evidence>
<dbReference type="SMART" id="SM00179">
    <property type="entry name" value="EGF_CA"/>
    <property type="match status" value="8"/>
</dbReference>